<dbReference type="AlphaFoldDB" id="A0A8J3FS78"/>
<gene>
    <name evidence="3" type="ORF">GCM10012275_02540</name>
</gene>
<evidence type="ECO:0000256" key="1">
    <source>
        <dbReference type="SAM" id="MobiDB-lite"/>
    </source>
</evidence>
<proteinExistence type="predicted"/>
<feature type="compositionally biased region" description="Polar residues" evidence="1">
    <location>
        <begin position="151"/>
        <end position="168"/>
    </location>
</feature>
<dbReference type="RefSeq" id="WP_189052920.1">
    <property type="nucleotide sequence ID" value="NZ_BMMK01000001.1"/>
</dbReference>
<dbReference type="EMBL" id="BMMK01000001">
    <property type="protein sequence ID" value="GGM34772.1"/>
    <property type="molecule type" value="Genomic_DNA"/>
</dbReference>
<organism evidence="3 4">
    <name type="scientific">Longimycelium tulufanense</name>
    <dbReference type="NCBI Taxonomy" id="907463"/>
    <lineage>
        <taxon>Bacteria</taxon>
        <taxon>Bacillati</taxon>
        <taxon>Actinomycetota</taxon>
        <taxon>Actinomycetes</taxon>
        <taxon>Pseudonocardiales</taxon>
        <taxon>Pseudonocardiaceae</taxon>
        <taxon>Longimycelium</taxon>
    </lineage>
</organism>
<reference evidence="3" key="1">
    <citation type="journal article" date="2014" name="Int. J. Syst. Evol. Microbiol.">
        <title>Complete genome sequence of Corynebacterium casei LMG S-19264T (=DSM 44701T), isolated from a smear-ripened cheese.</title>
        <authorList>
            <consortium name="US DOE Joint Genome Institute (JGI-PGF)"/>
            <person name="Walter F."/>
            <person name="Albersmeier A."/>
            <person name="Kalinowski J."/>
            <person name="Ruckert C."/>
        </authorList>
    </citation>
    <scope>NUCLEOTIDE SEQUENCE</scope>
    <source>
        <strain evidence="3">CGMCC 4.5737</strain>
    </source>
</reference>
<evidence type="ECO:0000313" key="3">
    <source>
        <dbReference type="EMBL" id="GGM34772.1"/>
    </source>
</evidence>
<feature type="compositionally biased region" description="Low complexity" evidence="1">
    <location>
        <begin position="99"/>
        <end position="113"/>
    </location>
</feature>
<reference evidence="3" key="2">
    <citation type="submission" date="2020-09" db="EMBL/GenBank/DDBJ databases">
        <authorList>
            <person name="Sun Q."/>
            <person name="Zhou Y."/>
        </authorList>
    </citation>
    <scope>NUCLEOTIDE SEQUENCE</scope>
    <source>
        <strain evidence="3">CGMCC 4.5737</strain>
    </source>
</reference>
<feature type="transmembrane region" description="Helical" evidence="2">
    <location>
        <begin position="256"/>
        <end position="278"/>
    </location>
</feature>
<feature type="transmembrane region" description="Helical" evidence="2">
    <location>
        <begin position="290"/>
        <end position="312"/>
    </location>
</feature>
<protein>
    <submittedName>
        <fullName evidence="3">Uncharacterized protein</fullName>
    </submittedName>
</protein>
<accession>A0A8J3FS78</accession>
<keyword evidence="2" id="KW-1133">Transmembrane helix</keyword>
<feature type="transmembrane region" description="Helical" evidence="2">
    <location>
        <begin position="223"/>
        <end position="244"/>
    </location>
</feature>
<comment type="caution">
    <text evidence="3">The sequence shown here is derived from an EMBL/GenBank/DDBJ whole genome shotgun (WGS) entry which is preliminary data.</text>
</comment>
<keyword evidence="4" id="KW-1185">Reference proteome</keyword>
<evidence type="ECO:0000313" key="4">
    <source>
        <dbReference type="Proteomes" id="UP000637578"/>
    </source>
</evidence>
<dbReference type="Proteomes" id="UP000637578">
    <property type="component" value="Unassembled WGS sequence"/>
</dbReference>
<keyword evidence="2" id="KW-0812">Transmembrane</keyword>
<evidence type="ECO:0000256" key="2">
    <source>
        <dbReference type="SAM" id="Phobius"/>
    </source>
</evidence>
<keyword evidence="2" id="KW-0472">Membrane</keyword>
<name>A0A8J3FS78_9PSEU</name>
<feature type="transmembrane region" description="Helical" evidence="2">
    <location>
        <begin position="184"/>
        <end position="211"/>
    </location>
</feature>
<sequence length="322" mass="33879">MSAPNRATHRPPERQRSAYPPRVEDLVPQARGLAEQLGQIPSRNRIMEEFRVGAPKARAIREALVGSEFGPDCAPERTRLRVVGQPHPAEPEPGTDPGPDTVAETDAPAAEPAPTTPPTGPASSSVPAEPAPVPGPIPQPSHTPKRDVEAAQTSTPADPGTNPNTTAGPNPAEDPGPPVARWPVLLLAAPAFVAIWSGWVGLGALTGFGVVHPLPGIWDSFTLNTAITLPIGVETYAAYALRIWLASHVPARARRFAKWSALGSLLLGMLGQIAYHLMKAAGYTAAPWPITTAVSCLPVAVLGMGAALAHLMHTDETRKEEN</sequence>
<feature type="compositionally biased region" description="Pro residues" evidence="1">
    <location>
        <begin position="129"/>
        <end position="141"/>
    </location>
</feature>
<feature type="region of interest" description="Disordered" evidence="1">
    <location>
        <begin position="1"/>
        <end position="24"/>
    </location>
</feature>
<feature type="region of interest" description="Disordered" evidence="1">
    <location>
        <begin position="67"/>
        <end position="176"/>
    </location>
</feature>